<keyword evidence="1" id="KW-0677">Repeat</keyword>
<feature type="domain" description="HYR" evidence="3">
    <location>
        <begin position="172"/>
        <end position="258"/>
    </location>
</feature>
<evidence type="ECO:0000313" key="5">
    <source>
        <dbReference type="Proteomes" id="UP000230750"/>
    </source>
</evidence>
<organism evidence="4 5">
    <name type="scientific">Stichopus japonicus</name>
    <name type="common">Sea cucumber</name>
    <dbReference type="NCBI Taxonomy" id="307972"/>
    <lineage>
        <taxon>Eukaryota</taxon>
        <taxon>Metazoa</taxon>
        <taxon>Echinodermata</taxon>
        <taxon>Eleutherozoa</taxon>
        <taxon>Echinozoa</taxon>
        <taxon>Holothuroidea</taxon>
        <taxon>Aspidochirotacea</taxon>
        <taxon>Aspidochirotida</taxon>
        <taxon>Stichopodidae</taxon>
        <taxon>Apostichopus</taxon>
    </lineage>
</organism>
<feature type="domain" description="HYR" evidence="3">
    <location>
        <begin position="6"/>
        <end position="92"/>
    </location>
</feature>
<keyword evidence="5" id="KW-1185">Reference proteome</keyword>
<feature type="domain" description="HYR" evidence="3">
    <location>
        <begin position="340"/>
        <end position="428"/>
    </location>
</feature>
<name>A0A2G8K3L3_STIJA</name>
<feature type="region of interest" description="Disordered" evidence="2">
    <location>
        <begin position="542"/>
        <end position="562"/>
    </location>
</feature>
<comment type="caution">
    <text evidence="4">The sequence shown here is derived from an EMBL/GenBank/DDBJ whole genome shotgun (WGS) entry which is preliminary data.</text>
</comment>
<accession>A0A2G8K3L3</accession>
<protein>
    <recommendedName>
        <fullName evidence="3">HYR domain-containing protein</fullName>
    </recommendedName>
</protein>
<feature type="domain" description="HYR" evidence="3">
    <location>
        <begin position="93"/>
        <end position="171"/>
    </location>
</feature>
<proteinExistence type="predicted"/>
<dbReference type="AlphaFoldDB" id="A0A2G8K3L3"/>
<reference evidence="4 5" key="1">
    <citation type="journal article" date="2017" name="PLoS Biol.">
        <title>The sea cucumber genome provides insights into morphological evolution and visceral regeneration.</title>
        <authorList>
            <person name="Zhang X."/>
            <person name="Sun L."/>
            <person name="Yuan J."/>
            <person name="Sun Y."/>
            <person name="Gao Y."/>
            <person name="Zhang L."/>
            <person name="Li S."/>
            <person name="Dai H."/>
            <person name="Hamel J.F."/>
            <person name="Liu C."/>
            <person name="Yu Y."/>
            <person name="Liu S."/>
            <person name="Lin W."/>
            <person name="Guo K."/>
            <person name="Jin S."/>
            <person name="Xu P."/>
            <person name="Storey K.B."/>
            <person name="Huan P."/>
            <person name="Zhang T."/>
            <person name="Zhou Y."/>
            <person name="Zhang J."/>
            <person name="Lin C."/>
            <person name="Li X."/>
            <person name="Xing L."/>
            <person name="Huo D."/>
            <person name="Sun M."/>
            <person name="Wang L."/>
            <person name="Mercier A."/>
            <person name="Li F."/>
            <person name="Yang H."/>
            <person name="Xiang J."/>
        </authorList>
    </citation>
    <scope>NUCLEOTIDE SEQUENCE [LARGE SCALE GENOMIC DNA]</scope>
    <source>
        <strain evidence="4">Shaxun</strain>
        <tissue evidence="4">Muscle</tissue>
    </source>
</reference>
<feature type="compositionally biased region" description="Polar residues" evidence="2">
    <location>
        <begin position="542"/>
        <end position="551"/>
    </location>
</feature>
<feature type="domain" description="HYR" evidence="3">
    <location>
        <begin position="431"/>
        <end position="515"/>
    </location>
</feature>
<dbReference type="OrthoDB" id="9922561at2759"/>
<dbReference type="PANTHER" id="PTHR24273:SF32">
    <property type="entry name" value="HYALIN"/>
    <property type="match status" value="1"/>
</dbReference>
<dbReference type="STRING" id="307972.A0A2G8K3L3"/>
<feature type="domain" description="HYR" evidence="3">
    <location>
        <begin position="516"/>
        <end position="594"/>
    </location>
</feature>
<dbReference type="PROSITE" id="PS50825">
    <property type="entry name" value="HYR"/>
    <property type="match status" value="8"/>
</dbReference>
<dbReference type="EMBL" id="MRZV01000921">
    <property type="protein sequence ID" value="PIK42606.1"/>
    <property type="molecule type" value="Genomic_DNA"/>
</dbReference>
<evidence type="ECO:0000256" key="2">
    <source>
        <dbReference type="SAM" id="MobiDB-lite"/>
    </source>
</evidence>
<evidence type="ECO:0000259" key="3">
    <source>
        <dbReference type="PROSITE" id="PS50825"/>
    </source>
</evidence>
<evidence type="ECO:0000256" key="1">
    <source>
        <dbReference type="ARBA" id="ARBA00022737"/>
    </source>
</evidence>
<feature type="domain" description="HYR" evidence="3">
    <location>
        <begin position="596"/>
        <end position="676"/>
    </location>
</feature>
<feature type="domain" description="HYR" evidence="3">
    <location>
        <begin position="260"/>
        <end position="339"/>
    </location>
</feature>
<gene>
    <name evidence="4" type="ORF">BSL78_20532</name>
</gene>
<feature type="compositionally biased region" description="Low complexity" evidence="2">
    <location>
        <begin position="552"/>
        <end position="562"/>
    </location>
</feature>
<dbReference type="InterPro" id="IPR003410">
    <property type="entry name" value="HYR_dom"/>
</dbReference>
<sequence length="678" mass="74358">MLLGWYSYFEFTVEFCPGDIRLTPHESFDISRKILVQWTEPIPSSGFQPSRSTGPNLPQAFVGYGETIDINYTFEDDEARSISCKFAVSVDDVDDEPPVVTCPDDIITNITSVWHCEQIIWEEPGSNNVDIQLVSRSSSPGDCFDIGTTPVIYEFRDLASNTGYCQFSVTVLDVSPPEVLYCPPNTLHYTLPPGGKDSANVTWPQPKARDNSNSFLNQTMRTYPPGSSFAIGSTNVTYTFQDGSGNQAFCEFQVILSESTDPNPELYIITCPDSMTVDTTGIGEEITWDEPTTNQADLTFEYSSHLPGDIFPIGVTRVTYQFRDISTGNSATCSFLVAVQDTTPPVISSCPQSVNVDPDSSGISARLTWVEPTATDNSGSVQRIVRTSAPGDSFSARRNDETTYTISYVFSDPSGNREICEFELTVLAPEEEGTPPLEPVHTCPDTVITNTPANSQDAAVWWTEPRIVDSDSRVSWSRTHAPGSYFPIGTTEVTYSYEDENGMALTCSFDVIVRDVVPPKINNCPLGFNRTTSSSSISKFWTDPTASDNSGESPTTTIPSIEPIPVDGIKTFTYEFEDSSMNIAMCIFDVNVRANTDNTPPTIESCPGNIEVNATVDSDQVAAFWDLPTSLETDVTVVNNFNLGDMFPIGVTRVTYVFTDVAGNSDNCEFDVIVLGKK</sequence>
<dbReference type="Pfam" id="PF02494">
    <property type="entry name" value="HYR"/>
    <property type="match status" value="7"/>
</dbReference>
<dbReference type="Proteomes" id="UP000230750">
    <property type="component" value="Unassembled WGS sequence"/>
</dbReference>
<evidence type="ECO:0000313" key="4">
    <source>
        <dbReference type="EMBL" id="PIK42606.1"/>
    </source>
</evidence>
<dbReference type="PANTHER" id="PTHR24273">
    <property type="entry name" value="FI04643P-RELATED"/>
    <property type="match status" value="1"/>
</dbReference>